<evidence type="ECO:0000259" key="15">
    <source>
        <dbReference type="PROSITE" id="PS50893"/>
    </source>
</evidence>
<evidence type="ECO:0000256" key="4">
    <source>
        <dbReference type="ARBA" id="ARBA00022475"/>
    </source>
</evidence>
<dbReference type="InterPro" id="IPR044746">
    <property type="entry name" value="ABCC_6TM_D1"/>
</dbReference>
<dbReference type="Pfam" id="PF00005">
    <property type="entry name" value="ABC_tran"/>
    <property type="match status" value="2"/>
</dbReference>
<feature type="domain" description="ABC transporter" evidence="15">
    <location>
        <begin position="605"/>
        <end position="835"/>
    </location>
</feature>
<feature type="transmembrane region" description="Helical" evidence="13">
    <location>
        <begin position="1604"/>
        <end position="1625"/>
    </location>
</feature>
<keyword evidence="8 13" id="KW-1133">Transmembrane helix</keyword>
<feature type="transmembrane region" description="Helical" evidence="13">
    <location>
        <begin position="34"/>
        <end position="55"/>
    </location>
</feature>
<evidence type="ECO:0000256" key="13">
    <source>
        <dbReference type="SAM" id="Phobius"/>
    </source>
</evidence>
<dbReference type="Pfam" id="PF00664">
    <property type="entry name" value="ABC_membrane"/>
    <property type="match status" value="1"/>
</dbReference>
<keyword evidence="9 13" id="KW-0472">Membrane</keyword>
<dbReference type="InterPro" id="IPR011527">
    <property type="entry name" value="ABC1_TM_dom"/>
</dbReference>
<accession>A0AA38SA22</accession>
<dbReference type="Gene3D" id="1.20.1250.20">
    <property type="entry name" value="MFS general substrate transporter like domains"/>
    <property type="match status" value="1"/>
</dbReference>
<dbReference type="FunFam" id="1.20.1250.20:FF:000172">
    <property type="entry name" value="MFS multidrug resistance transporter"/>
    <property type="match status" value="1"/>
</dbReference>
<sequence>MPLSICNPQDNSFGPHAGECRGGFDFTLLYEETIFKLLPAAISLLVTPPRVWYLLQRRRKLVAGHRCLAILKLTAWIVLAVLQLAALIIWAIPASALARTRTSIAAAAVSLISTLGLCILSYVEHVHTVRPSSFLNSYLFVTILCDIAHARTLWLRAEDGTSSLSIASLAVACIVTKAVLLVFEALEKRRLLQPEYWSSCPPEATGSIYNRYFFWWLNPLFYNGFNNVLEVGGLFHLDKHLGARYCHQKLQIAWGAVTKKSSSLRLLLCSLKVLKWPILQTIPPRAALTALVFCQPFLINRAITLSQEAITTKTTQIGYGLIGAYFLVYVGIAICMGQYQHRTFRTITMARAGLVSLIYRKTSTLSIRDVDPAASLTLMGADIERIVNGWQTMHEIWSNAIEVGIAIYLLEKQLGIACVVPVAVSLLSLIGSMLAMNFIMSRQAMWLEAIERRISATSAMLASMKGVKMCGLSETLLASLQKLRVDEMTISKRFRKLMIWNMSFAYITQIFAPVLTFTVFSLRARSTGDTTLDTARVFTALSLFTLLSEPISSLVMSLATFLGAVGSFSRIQQFLDGPERAADSSNRNYQTAVELSNKAVDAIAVDSADFGWQDDDKNDKPALLSGVTVSVPWRGLTIVVGTVGCGKSTLLNGILGEIPATAGKVRLGSTSVAYCAQSPWHMYGTVREAIVGCGGEWDEKWYARVVRACALRRDFRELPMGDETKIGSGGVALSGGQGQRLALARAIYARREVVMLDDVFSGLDTSTENHVFHRLCGEKGIFRELNTTVLLVSSSVKRLPYADHIICLGQKGKVVEQGSFADLRNAGGYVASFSLPTADWSYDPNSDGGDDDEVIVVVDSDQNSEDVIVAQKNSGDMIVARQKDQGSGSSSFTGSNDTTHDQEGESASNRQTGDLQIYLYYVRAVGWWPSLVFIAAITSFVFCISFPNVWVQWWAADNESRPNERLGYWLGVYAGLGGVAIMCLVLGCWQIIITMVPRSGERFHLSLLKTVLGAPMSFFVNTETGVTLNRFSQDLMLIDMELPIAALNTFATFILCIAQMVLIGVGTIYAAISFPIVLFALYLVQKLYLRTSRQLRLMDLEAKAPLYSLFEESLRGLATIRAFGWQSHLASKNDAFLDLSQRPFYLLFAVQRWLTLVLDLIVAAVAVLLIVLVVQLRGTVAAGGVGLALLNVIQFSQNVKLLVTFWTTLETQIGSVSRIRSFTENGPASEDQPSETESPPPDWPAQGAIEIEKVSAAYSGNDLVLKDISLSIAAGEKVAICGRTGSGKTSLIMSLFRILDTQSGAIRVDGVDLSTLPRREVRARIIGVPQQPFLLKGSVRLNVDPLSRVSDAAIRSALRDAQVLDLVDRAEGGLDGDVDGLNLSAGQKQLFCLARAMVRPGKVVVLDEATSSIDARTEETVQRLIRRKFAGHTVVAVAHRLDTIMDFDRVVVMDSGRVVEVGCPWELREMEGSWFGRLWRESECGDEDEKMSQPDLTASAPYSIFTTPQKRLIVLLASVAGAFSTLCSYIYYPALAPIATELRASVALVNLTVTSYLVVAAVAPAVMGDIADRSGRRPVYGLMFALFIGANVGIAVQGTFPGLLVLRMVQSGGSSGLIAVAYGVIADVTTRSERGGYCGMFDLLIQAALSIGPVIGGAITQRLGWRWIFWFLVILTSSHFLVMLLFFPETQRKIVENGSLRPRGIYKSLFFIFQAREVRRRRAPAEKPRFSWPNPFACLRILGNRESLIVILLYSITYAVKMALQASLGVQCVEIYQLSYLDAGLIYLPAGVAGAVAAFLTGKYLNRTYRIAIAKLSAGQDGDSPVFPIEATRLKGAYVLITASALGSLGYGLALMTKAHISVMIIMQFMIGLTTAGIFTMSATLLTDLNRGTSATAQGACSLIRCLLAGGAIAVMQPLADRAGLGWCFAFYAMLLLVEVPLVWLIVTRGVRWRTSRE</sequence>
<name>A0AA38SA22_9PEZI</name>
<dbReference type="PROSITE" id="PS50850">
    <property type="entry name" value="MFS"/>
    <property type="match status" value="1"/>
</dbReference>
<comment type="subcellular location">
    <subcellularLocation>
        <location evidence="1">Cell membrane</location>
        <topology evidence="1">Multi-pass membrane protein</topology>
    </subcellularLocation>
</comment>
<dbReference type="GO" id="GO:0005886">
    <property type="term" value="C:plasma membrane"/>
    <property type="evidence" value="ECO:0007669"/>
    <property type="project" value="UniProtKB-SubCell"/>
</dbReference>
<evidence type="ECO:0000256" key="9">
    <source>
        <dbReference type="ARBA" id="ARBA00023136"/>
    </source>
</evidence>
<dbReference type="FunFam" id="1.20.1560.10:FF:000066">
    <property type="entry name" value="ABC multidrug transporter (Eurofung)"/>
    <property type="match status" value="1"/>
</dbReference>
<keyword evidence="5 13" id="KW-0812">Transmembrane</keyword>
<feature type="transmembrane region" description="Helical" evidence="13">
    <location>
        <begin position="1068"/>
        <end position="1089"/>
    </location>
</feature>
<evidence type="ECO:0000256" key="8">
    <source>
        <dbReference type="ARBA" id="ARBA00022989"/>
    </source>
</evidence>
<feature type="region of interest" description="Disordered" evidence="12">
    <location>
        <begin position="1223"/>
        <end position="1245"/>
    </location>
</feature>
<comment type="caution">
    <text evidence="17">The sequence shown here is derived from an EMBL/GenBank/DDBJ whole genome shotgun (WGS) entry which is preliminary data.</text>
</comment>
<dbReference type="PROSITE" id="PS50893">
    <property type="entry name" value="ABC_TRANSPORTER_2"/>
    <property type="match status" value="2"/>
</dbReference>
<feature type="compositionally biased region" description="Polar residues" evidence="12">
    <location>
        <begin position="885"/>
        <end position="897"/>
    </location>
</feature>
<evidence type="ECO:0000256" key="5">
    <source>
        <dbReference type="ARBA" id="ARBA00022692"/>
    </source>
</evidence>
<dbReference type="SUPFAM" id="SSF52540">
    <property type="entry name" value="P-loop containing nucleoside triphosphate hydrolases"/>
    <property type="match status" value="2"/>
</dbReference>
<evidence type="ECO:0000256" key="3">
    <source>
        <dbReference type="ARBA" id="ARBA00022448"/>
    </source>
</evidence>
<evidence type="ECO:0000259" key="16">
    <source>
        <dbReference type="PROSITE" id="PS50929"/>
    </source>
</evidence>
<feature type="transmembrane region" description="Helical" evidence="13">
    <location>
        <begin position="540"/>
        <end position="565"/>
    </location>
</feature>
<proteinExistence type="inferred from homology"/>
<keyword evidence="7" id="KW-0067">ATP-binding</keyword>
<evidence type="ECO:0000256" key="11">
    <source>
        <dbReference type="ARBA" id="ARBA00059074"/>
    </source>
</evidence>
<evidence type="ECO:0000259" key="14">
    <source>
        <dbReference type="PROSITE" id="PS50850"/>
    </source>
</evidence>
<dbReference type="CDD" id="cd03244">
    <property type="entry name" value="ABCC_MRP_domain2"/>
    <property type="match status" value="1"/>
</dbReference>
<dbReference type="GO" id="GO:0005524">
    <property type="term" value="F:ATP binding"/>
    <property type="evidence" value="ECO:0007669"/>
    <property type="project" value="UniProtKB-KW"/>
</dbReference>
<dbReference type="PANTHER" id="PTHR24223">
    <property type="entry name" value="ATP-BINDING CASSETTE SUB-FAMILY C"/>
    <property type="match status" value="1"/>
</dbReference>
<dbReference type="FunFam" id="1.20.1560.10:FF:000055">
    <property type="entry name" value="ABC multidrug transporter (Eurofung)"/>
    <property type="match status" value="1"/>
</dbReference>
<dbReference type="InterPro" id="IPR056227">
    <property type="entry name" value="TMD0_ABC"/>
</dbReference>
<organism evidence="17 18">
    <name type="scientific">Coniochaeta hoffmannii</name>
    <dbReference type="NCBI Taxonomy" id="91930"/>
    <lineage>
        <taxon>Eukaryota</taxon>
        <taxon>Fungi</taxon>
        <taxon>Dikarya</taxon>
        <taxon>Ascomycota</taxon>
        <taxon>Pezizomycotina</taxon>
        <taxon>Sordariomycetes</taxon>
        <taxon>Sordariomycetidae</taxon>
        <taxon>Coniochaetales</taxon>
        <taxon>Coniochaetaceae</taxon>
        <taxon>Coniochaeta</taxon>
    </lineage>
</organism>
<keyword evidence="10" id="KW-0325">Glycoprotein</keyword>
<dbReference type="InterPro" id="IPR003439">
    <property type="entry name" value="ABC_transporter-like_ATP-bd"/>
</dbReference>
<evidence type="ECO:0000256" key="7">
    <source>
        <dbReference type="ARBA" id="ARBA00022840"/>
    </source>
</evidence>
<keyword evidence="4" id="KW-1003">Cell membrane</keyword>
<evidence type="ECO:0000313" key="18">
    <source>
        <dbReference type="Proteomes" id="UP001174691"/>
    </source>
</evidence>
<dbReference type="InterPro" id="IPR020846">
    <property type="entry name" value="MFS_dom"/>
</dbReference>
<dbReference type="FunFam" id="3.40.50.300:FF:001854">
    <property type="entry name" value="ABC multidrug transporter (Eurofung)"/>
    <property type="match status" value="1"/>
</dbReference>
<dbReference type="Gene3D" id="1.20.1560.10">
    <property type="entry name" value="ABC transporter type 1, transmembrane domain"/>
    <property type="match status" value="2"/>
</dbReference>
<feature type="transmembrane region" description="Helical" evidence="13">
    <location>
        <begin position="317"/>
        <end position="339"/>
    </location>
</feature>
<feature type="transmembrane region" description="Helical" evidence="13">
    <location>
        <begin position="497"/>
        <end position="520"/>
    </location>
</feature>
<evidence type="ECO:0000256" key="2">
    <source>
        <dbReference type="ARBA" id="ARBA00009726"/>
    </source>
</evidence>
<feature type="transmembrane region" description="Helical" evidence="13">
    <location>
        <begin position="1748"/>
        <end position="1766"/>
    </location>
</feature>
<dbReference type="SUPFAM" id="SSF90123">
    <property type="entry name" value="ABC transporter transmembrane region"/>
    <property type="match status" value="2"/>
</dbReference>
<feature type="transmembrane region" description="Helical" evidence="13">
    <location>
        <begin position="1579"/>
        <end position="1598"/>
    </location>
</feature>
<evidence type="ECO:0000313" key="17">
    <source>
        <dbReference type="EMBL" id="KAJ9161006.1"/>
    </source>
</evidence>
<gene>
    <name evidence="17" type="ORF">NKR19_g2698</name>
</gene>
<keyword evidence="3" id="KW-0813">Transport</keyword>
<protein>
    <submittedName>
        <fullName evidence="17">Multidrug resistance-associated protein 1</fullName>
    </submittedName>
</protein>
<feature type="transmembrane region" description="Helical" evidence="13">
    <location>
        <begin position="166"/>
        <end position="186"/>
    </location>
</feature>
<feature type="transmembrane region" description="Helical" evidence="13">
    <location>
        <begin position="967"/>
        <end position="992"/>
    </location>
</feature>
<dbReference type="InterPro" id="IPR011701">
    <property type="entry name" value="MFS"/>
</dbReference>
<feature type="transmembrane region" description="Helical" evidence="13">
    <location>
        <begin position="1837"/>
        <end position="1855"/>
    </location>
</feature>
<feature type="transmembrane region" description="Helical" evidence="13">
    <location>
        <begin position="1544"/>
        <end position="1567"/>
    </location>
</feature>
<feature type="transmembrane region" description="Helical" evidence="13">
    <location>
        <begin position="104"/>
        <end position="123"/>
    </location>
</feature>
<dbReference type="InterPro" id="IPR036640">
    <property type="entry name" value="ABC1_TM_sf"/>
</dbReference>
<feature type="transmembrane region" description="Helical" evidence="13">
    <location>
        <begin position="1512"/>
        <end position="1532"/>
    </location>
</feature>
<feature type="transmembrane region" description="Helical" evidence="13">
    <location>
        <begin position="925"/>
        <end position="947"/>
    </location>
</feature>
<feature type="transmembrane region" description="Helical" evidence="13">
    <location>
        <begin position="1924"/>
        <end position="1947"/>
    </location>
</feature>
<keyword evidence="18" id="KW-1185">Reference proteome</keyword>
<dbReference type="InterPro" id="IPR027417">
    <property type="entry name" value="P-loop_NTPase"/>
</dbReference>
<dbReference type="InterPro" id="IPR044726">
    <property type="entry name" value="ABCC_6TM_D2"/>
</dbReference>
<feature type="domain" description="Major facilitator superfamily (MFS) profile" evidence="14">
    <location>
        <begin position="1513"/>
        <end position="1951"/>
    </location>
</feature>
<dbReference type="InterPro" id="IPR050173">
    <property type="entry name" value="ABC_transporter_C-like"/>
</dbReference>
<feature type="domain" description="ABC transmembrane type-1" evidence="16">
    <location>
        <begin position="931"/>
        <end position="1211"/>
    </location>
</feature>
<dbReference type="CDD" id="cd18579">
    <property type="entry name" value="ABC_6TM_ABCC_D1"/>
    <property type="match status" value="1"/>
</dbReference>
<evidence type="ECO:0000256" key="1">
    <source>
        <dbReference type="ARBA" id="ARBA00004651"/>
    </source>
</evidence>
<feature type="transmembrane region" description="Helical" evidence="13">
    <location>
        <begin position="1861"/>
        <end position="1887"/>
    </location>
</feature>
<feature type="transmembrane region" description="Helical" evidence="13">
    <location>
        <begin position="1153"/>
        <end position="1174"/>
    </location>
</feature>
<feature type="transmembrane region" description="Helical" evidence="13">
    <location>
        <begin position="1180"/>
        <end position="1196"/>
    </location>
</feature>
<dbReference type="GO" id="GO:0016887">
    <property type="term" value="F:ATP hydrolysis activity"/>
    <property type="evidence" value="ECO:0007669"/>
    <property type="project" value="InterPro"/>
</dbReference>
<dbReference type="FunFam" id="3.40.50.300:FF:000838">
    <property type="entry name" value="ABC multidrug transporter (Eurofung)"/>
    <property type="match status" value="1"/>
</dbReference>
<feature type="domain" description="ABC transmembrane type-1" evidence="16">
    <location>
        <begin position="286"/>
        <end position="563"/>
    </location>
</feature>
<dbReference type="Proteomes" id="UP001174691">
    <property type="component" value="Unassembled WGS sequence"/>
</dbReference>
<dbReference type="Gene3D" id="3.40.50.300">
    <property type="entry name" value="P-loop containing nucleotide triphosphate hydrolases"/>
    <property type="match status" value="2"/>
</dbReference>
<feature type="transmembrane region" description="Helical" evidence="13">
    <location>
        <begin position="1786"/>
        <end position="1805"/>
    </location>
</feature>
<dbReference type="SMART" id="SM00382">
    <property type="entry name" value="AAA"/>
    <property type="match status" value="2"/>
</dbReference>
<feature type="domain" description="ABC transporter" evidence="15">
    <location>
        <begin position="1249"/>
        <end position="1480"/>
    </location>
</feature>
<feature type="transmembrane region" description="Helical" evidence="13">
    <location>
        <begin position="414"/>
        <end position="436"/>
    </location>
</feature>
<dbReference type="InterPro" id="IPR036259">
    <property type="entry name" value="MFS_trans_sf"/>
</dbReference>
<feature type="transmembrane region" description="Helical" evidence="13">
    <location>
        <begin position="1637"/>
        <end position="1655"/>
    </location>
</feature>
<feature type="transmembrane region" description="Helical" evidence="13">
    <location>
        <begin position="1042"/>
        <end position="1062"/>
    </location>
</feature>
<dbReference type="SUPFAM" id="SSF103473">
    <property type="entry name" value="MFS general substrate transporter"/>
    <property type="match status" value="1"/>
</dbReference>
<dbReference type="GO" id="GO:0140359">
    <property type="term" value="F:ABC-type transporter activity"/>
    <property type="evidence" value="ECO:0007669"/>
    <property type="project" value="InterPro"/>
</dbReference>
<dbReference type="PANTHER" id="PTHR24223:SF269">
    <property type="entry name" value="ABC MULTIDRUG TRANSPORTER (EUROFUNG)-RELATED"/>
    <property type="match status" value="1"/>
</dbReference>
<dbReference type="EMBL" id="JANBVN010000028">
    <property type="protein sequence ID" value="KAJ9161006.1"/>
    <property type="molecule type" value="Genomic_DNA"/>
</dbReference>
<dbReference type="Pfam" id="PF24357">
    <property type="entry name" value="TMD0_ABC"/>
    <property type="match status" value="1"/>
</dbReference>
<comment type="similarity">
    <text evidence="2">Belongs to the ABC transporter superfamily. ABCC family. Conjugate transporter (TC 3.A.1.208) subfamily.</text>
</comment>
<reference evidence="17" key="1">
    <citation type="submission" date="2022-07" db="EMBL/GenBank/DDBJ databases">
        <title>Fungi with potential for degradation of polypropylene.</title>
        <authorList>
            <person name="Gostincar C."/>
        </authorList>
    </citation>
    <scope>NUCLEOTIDE SEQUENCE</scope>
    <source>
        <strain evidence="17">EXF-13287</strain>
    </source>
</reference>
<evidence type="ECO:0000256" key="12">
    <source>
        <dbReference type="SAM" id="MobiDB-lite"/>
    </source>
</evidence>
<dbReference type="PROSITE" id="PS50929">
    <property type="entry name" value="ABC_TM1F"/>
    <property type="match status" value="2"/>
</dbReference>
<evidence type="ECO:0000256" key="6">
    <source>
        <dbReference type="ARBA" id="ARBA00022741"/>
    </source>
</evidence>
<dbReference type="Pfam" id="PF07690">
    <property type="entry name" value="MFS_1"/>
    <property type="match status" value="1"/>
</dbReference>
<feature type="transmembrane region" description="Helical" evidence="13">
    <location>
        <begin position="67"/>
        <end position="92"/>
    </location>
</feature>
<keyword evidence="6" id="KW-0547">Nucleotide-binding</keyword>
<dbReference type="CDD" id="cd18580">
    <property type="entry name" value="ABC_6TM_ABCC_D2"/>
    <property type="match status" value="1"/>
</dbReference>
<feature type="transmembrane region" description="Helical" evidence="13">
    <location>
        <begin position="1899"/>
        <end position="1918"/>
    </location>
</feature>
<comment type="function">
    <text evidence="11">ABC-type transporter; part of the gene cluster that mediates the biosynthesis of the phomopsins, a group of hexapeptide mycotoxins which infects lupins and causes lupinosis disease in livestock.</text>
</comment>
<dbReference type="InterPro" id="IPR017871">
    <property type="entry name" value="ABC_transporter-like_CS"/>
</dbReference>
<dbReference type="PROSITE" id="PS00211">
    <property type="entry name" value="ABC_TRANSPORTER_1"/>
    <property type="match status" value="1"/>
</dbReference>
<dbReference type="InterPro" id="IPR003593">
    <property type="entry name" value="AAA+_ATPase"/>
</dbReference>
<feature type="transmembrane region" description="Helical" evidence="13">
    <location>
        <begin position="135"/>
        <end position="154"/>
    </location>
</feature>
<dbReference type="CDD" id="cd03250">
    <property type="entry name" value="ABCC_MRP_domain1"/>
    <property type="match status" value="1"/>
</dbReference>
<feature type="transmembrane region" description="Helical" evidence="13">
    <location>
        <begin position="1667"/>
        <end position="1687"/>
    </location>
</feature>
<evidence type="ECO:0000256" key="10">
    <source>
        <dbReference type="ARBA" id="ARBA00023180"/>
    </source>
</evidence>
<feature type="region of interest" description="Disordered" evidence="12">
    <location>
        <begin position="884"/>
        <end position="908"/>
    </location>
</feature>